<evidence type="ECO:0000313" key="3">
    <source>
        <dbReference type="EMBL" id="GAA0271137.1"/>
    </source>
</evidence>
<dbReference type="Gene3D" id="2.60.40.1610">
    <property type="entry name" value="Domain of unknown function DUF1254"/>
    <property type="match status" value="1"/>
</dbReference>
<dbReference type="Pfam" id="PF06742">
    <property type="entry name" value="DUF1214"/>
    <property type="match status" value="1"/>
</dbReference>
<dbReference type="InterPro" id="IPR037050">
    <property type="entry name" value="DUF1254_sf"/>
</dbReference>
<accession>A0ABN0V1V6</accession>
<dbReference type="InterPro" id="IPR037049">
    <property type="entry name" value="DUF1214_C_sf"/>
</dbReference>
<dbReference type="Gene3D" id="2.60.120.600">
    <property type="entry name" value="Domain of unknown function DUF1214, C-terminal domain"/>
    <property type="match status" value="1"/>
</dbReference>
<protein>
    <submittedName>
        <fullName evidence="3">DUF1254 domain-containing protein</fullName>
    </submittedName>
</protein>
<dbReference type="InterPro" id="IPR010679">
    <property type="entry name" value="DUF1254"/>
</dbReference>
<dbReference type="Proteomes" id="UP001501867">
    <property type="component" value="Unassembled WGS sequence"/>
</dbReference>
<gene>
    <name evidence="3" type="ORF">GCM10010302_05880</name>
</gene>
<proteinExistence type="predicted"/>
<dbReference type="EMBL" id="BAAABV010000005">
    <property type="protein sequence ID" value="GAA0271137.1"/>
    <property type="molecule type" value="Genomic_DNA"/>
</dbReference>
<evidence type="ECO:0000259" key="1">
    <source>
        <dbReference type="Pfam" id="PF06742"/>
    </source>
</evidence>
<reference evidence="3 4" key="1">
    <citation type="journal article" date="2019" name="Int. J. Syst. Evol. Microbiol.">
        <title>The Global Catalogue of Microorganisms (GCM) 10K type strain sequencing project: providing services to taxonomists for standard genome sequencing and annotation.</title>
        <authorList>
            <consortium name="The Broad Institute Genomics Platform"/>
            <consortium name="The Broad Institute Genome Sequencing Center for Infectious Disease"/>
            <person name="Wu L."/>
            <person name="Ma J."/>
        </authorList>
    </citation>
    <scope>NUCLEOTIDE SEQUENCE [LARGE SCALE GENOMIC DNA]</scope>
    <source>
        <strain evidence="3 4">JCM 4505</strain>
    </source>
</reference>
<dbReference type="PANTHER" id="PTHR36509:SF2">
    <property type="entry name" value="BLL3101 PROTEIN"/>
    <property type="match status" value="1"/>
</dbReference>
<keyword evidence="4" id="KW-1185">Reference proteome</keyword>
<dbReference type="RefSeq" id="WP_344151819.1">
    <property type="nucleotide sequence ID" value="NZ_BAAABV010000005.1"/>
</dbReference>
<evidence type="ECO:0000313" key="4">
    <source>
        <dbReference type="Proteomes" id="UP001501867"/>
    </source>
</evidence>
<name>A0ABN0V1V6_9ACTN</name>
<comment type="caution">
    <text evidence="3">The sequence shown here is derived from an EMBL/GenBank/DDBJ whole genome shotgun (WGS) entry which is preliminary data.</text>
</comment>
<organism evidence="3 4">
    <name type="scientific">Streptomyces polychromogenes</name>
    <dbReference type="NCBI Taxonomy" id="67342"/>
    <lineage>
        <taxon>Bacteria</taxon>
        <taxon>Bacillati</taxon>
        <taxon>Actinomycetota</taxon>
        <taxon>Actinomycetes</taxon>
        <taxon>Kitasatosporales</taxon>
        <taxon>Streptomycetaceae</taxon>
        <taxon>Streptomyces</taxon>
    </lineage>
</organism>
<dbReference type="PANTHER" id="PTHR36509">
    <property type="entry name" value="BLL3101 PROTEIN"/>
    <property type="match status" value="1"/>
</dbReference>
<dbReference type="Pfam" id="PF06863">
    <property type="entry name" value="DUF1254"/>
    <property type="match status" value="1"/>
</dbReference>
<feature type="domain" description="DUF1254" evidence="2">
    <location>
        <begin position="49"/>
        <end position="189"/>
    </location>
</feature>
<feature type="domain" description="DUF1214" evidence="1">
    <location>
        <begin position="345"/>
        <end position="436"/>
    </location>
</feature>
<sequence>MASTHHPKHHAQAAATDVYVFGYAQIMMELTRRLQTNTVKVNATQAPTNQFCQYDAPPTPDMKNVVRPNVDTLYSQAWLDLAAEPMVLAVPVMDEGRYWLMQLMDAWSNTSFKSPSSTRPLGAPTTDPSSGAQVYAYALTGPGWKGELPDDVHHVPMGTDTVWLMGRIEMFNTGDDVENVTAYQSLMRLLPLSAWPDQGTYVPPDGTYDPTVSTAPPSEQINALSGPDFFAQMIELLPTTPLNPPDPAMSATLAELGVYPYDPAKLPGAQVLDQAKEEGLKLIANHKGPAPINGWTFVKTDIGYYGTDYLQRAYVAMFGLAANLPEDALYPSTGGPSTDSAGKPIPYTLTFPAGQLPPVDAFWSLTAYDADSFLVANPAEIYSVGHFTAPAPDSDGAVTLYISAVAPEDDSLDKTNWLPIPTSGKFTITLRLYAPQTDAIPADWPPALTRAE</sequence>
<dbReference type="SUPFAM" id="SSF160935">
    <property type="entry name" value="VPA0735-like"/>
    <property type="match status" value="1"/>
</dbReference>
<evidence type="ECO:0000259" key="2">
    <source>
        <dbReference type="Pfam" id="PF06863"/>
    </source>
</evidence>
<dbReference type="InterPro" id="IPR010621">
    <property type="entry name" value="DUF1214"/>
</dbReference>